<dbReference type="AlphaFoldDB" id="A0A101SKN1"/>
<feature type="region of interest" description="Disordered" evidence="1">
    <location>
        <begin position="68"/>
        <end position="94"/>
    </location>
</feature>
<name>A0A101SKN1_9ACTN</name>
<evidence type="ECO:0000313" key="2">
    <source>
        <dbReference type="EMBL" id="KUN75559.1"/>
    </source>
</evidence>
<accession>A0A101SKN1</accession>
<evidence type="ECO:0000256" key="1">
    <source>
        <dbReference type="SAM" id="MobiDB-lite"/>
    </source>
</evidence>
<dbReference type="EMBL" id="LMWW01000076">
    <property type="protein sequence ID" value="KUN75559.1"/>
    <property type="molecule type" value="Genomic_DNA"/>
</dbReference>
<feature type="compositionally biased region" description="Basic and acidic residues" evidence="1">
    <location>
        <begin position="73"/>
        <end position="83"/>
    </location>
</feature>
<gene>
    <name evidence="2" type="ORF">AQJ64_41920</name>
</gene>
<sequence length="94" mass="10408">MLLTLRECVIDVEVADAGSARDHHATASGDDEHGRGLEIAAALADDWQTYRYPSGWRTRVQIRVAPAPVTHRARPEDNVDRMPRTSQARCAEVA</sequence>
<dbReference type="Proteomes" id="UP000052982">
    <property type="component" value="Unassembled WGS sequence"/>
</dbReference>
<evidence type="ECO:0000313" key="3">
    <source>
        <dbReference type="Proteomes" id="UP000052982"/>
    </source>
</evidence>
<comment type="caution">
    <text evidence="2">The sequence shown here is derived from an EMBL/GenBank/DDBJ whole genome shotgun (WGS) entry which is preliminary data.</text>
</comment>
<dbReference type="InterPro" id="IPR036890">
    <property type="entry name" value="HATPase_C_sf"/>
</dbReference>
<keyword evidence="3" id="KW-1185">Reference proteome</keyword>
<evidence type="ECO:0008006" key="4">
    <source>
        <dbReference type="Google" id="ProtNLM"/>
    </source>
</evidence>
<proteinExistence type="predicted"/>
<reference evidence="2 3" key="1">
    <citation type="submission" date="2015-10" db="EMBL/GenBank/DDBJ databases">
        <title>Draft genome sequence of Streptomyces griseoruber DSM 40281, type strain for the species Streptomyces griseoruber.</title>
        <authorList>
            <person name="Ruckert C."/>
            <person name="Winkler A."/>
            <person name="Kalinowski J."/>
            <person name="Kampfer P."/>
            <person name="Glaeser S."/>
        </authorList>
    </citation>
    <scope>NUCLEOTIDE SEQUENCE [LARGE SCALE GENOMIC DNA]</scope>
    <source>
        <strain evidence="2 3">DSM 40281</strain>
    </source>
</reference>
<protein>
    <recommendedName>
        <fullName evidence="4">Histidine kinase/HSP90-like ATPase domain-containing protein</fullName>
    </recommendedName>
</protein>
<organism evidence="2 3">
    <name type="scientific">Streptomyces griseoruber</name>
    <dbReference type="NCBI Taxonomy" id="1943"/>
    <lineage>
        <taxon>Bacteria</taxon>
        <taxon>Bacillati</taxon>
        <taxon>Actinomycetota</taxon>
        <taxon>Actinomycetes</taxon>
        <taxon>Kitasatosporales</taxon>
        <taxon>Streptomycetaceae</taxon>
        <taxon>Streptomyces</taxon>
    </lineage>
</organism>
<dbReference type="Gene3D" id="3.30.565.10">
    <property type="entry name" value="Histidine kinase-like ATPase, C-terminal domain"/>
    <property type="match status" value="1"/>
</dbReference>